<evidence type="ECO:0000313" key="2">
    <source>
        <dbReference type="EMBL" id="MEJ8543279.1"/>
    </source>
</evidence>
<proteinExistence type="predicted"/>
<evidence type="ECO:0000313" key="4">
    <source>
        <dbReference type="Proteomes" id="UP001369247"/>
    </source>
</evidence>
<dbReference type="Pfam" id="PF00037">
    <property type="entry name" value="Fer4"/>
    <property type="match status" value="1"/>
</dbReference>
<dbReference type="Pfam" id="PF01837">
    <property type="entry name" value="HcyBio"/>
    <property type="match status" value="1"/>
</dbReference>
<dbReference type="EMBL" id="CP104550">
    <property type="protein sequence ID" value="UXH31947.1"/>
    <property type="molecule type" value="Genomic_DNA"/>
</dbReference>
<dbReference type="SUPFAM" id="SSF54862">
    <property type="entry name" value="4Fe-4S ferredoxins"/>
    <property type="match status" value="1"/>
</dbReference>
<dbReference type="InterPro" id="IPR017677">
    <property type="entry name" value="Methan_mark_16"/>
</dbReference>
<dbReference type="PROSITE" id="PS51379">
    <property type="entry name" value="4FE4S_FER_2"/>
    <property type="match status" value="2"/>
</dbReference>
<dbReference type="Proteomes" id="UP001065373">
    <property type="component" value="Chromosome"/>
</dbReference>
<gene>
    <name evidence="3" type="ORF">N5910_01180</name>
    <name evidence="2" type="ORF">U2150_07230</name>
</gene>
<dbReference type="EMBL" id="JAXUHJ010000010">
    <property type="protein sequence ID" value="MEJ8543279.1"/>
    <property type="molecule type" value="Genomic_DNA"/>
</dbReference>
<feature type="domain" description="4Fe-4S ferredoxin-type" evidence="1">
    <location>
        <begin position="341"/>
        <end position="371"/>
    </location>
</feature>
<dbReference type="AlphaFoldDB" id="A0A9E7RV38"/>
<dbReference type="GeneID" id="58977882"/>
<sequence length="413" mass="44000">MDKTISSINERILDGEAVVLTAAELKEMVLEGDVPSHEDVDVVTTGTCGVMSGTAAVMHFRVSEPGSFRKAASVHLNGVPAYPGPCPNENLGSVDLFLYGTGHSIHDPDYGGGFLLGDILRGAAVKVTLRSSDGDLIESEISVDELETARIIGTRMAFRNYTALVNPSGKPVKSIFNAVEMPGGWGGLSFSGCGDINPLENDPSMETIKPGTAVLLNGAAGLVLGEGTRSSPMKPNLMLSGDLKEMSPKYIGGFRTAAGPEVFNTVAVPIPVTGERVLENLLVMNSDIKLPVADIRDRSRILGEITYGDVWVGDERPSYSPERCGDCLRCTVAMSCPTHAISPEGVDAEKCFGCGMCASSCPHGAYEMETGDVVIAERRVPVICRQSDRVRANELSVRLKEMIEAGEFLLRGF</sequence>
<name>A0A9E7RV38_METWO</name>
<feature type="domain" description="4Fe-4S ferredoxin-type" evidence="1">
    <location>
        <begin position="315"/>
        <end position="340"/>
    </location>
</feature>
<dbReference type="GO" id="GO:0016491">
    <property type="term" value="F:oxidoreductase activity"/>
    <property type="evidence" value="ECO:0007669"/>
    <property type="project" value="UniProtKB-ARBA"/>
</dbReference>
<dbReference type="RefSeq" id="WP_191216340.1">
    <property type="nucleotide sequence ID" value="NZ_CP104550.1"/>
</dbReference>
<reference evidence="3" key="1">
    <citation type="submission" date="2022-09" db="EMBL/GenBank/DDBJ databases">
        <title>Characterization of three MwoI isoschizomers from sequenced genome and metagenomes.</title>
        <authorList>
            <person name="Fomenkov A."/>
            <person name="Xu S.Y."/>
            <person name="Roberts R.J."/>
        </authorList>
    </citation>
    <scope>NUCLEOTIDE SEQUENCE</scope>
    <source>
        <strain evidence="3">DSM 2970</strain>
    </source>
</reference>
<dbReference type="Gene3D" id="3.30.70.20">
    <property type="match status" value="1"/>
</dbReference>
<dbReference type="Proteomes" id="UP001369247">
    <property type="component" value="Unassembled WGS sequence"/>
</dbReference>
<dbReference type="NCBIfam" id="TIGR03287">
    <property type="entry name" value="methan_mark_16"/>
    <property type="match status" value="1"/>
</dbReference>
<dbReference type="InterPro" id="IPR017900">
    <property type="entry name" value="4Fe4S_Fe_S_CS"/>
</dbReference>
<dbReference type="PROSITE" id="PS00198">
    <property type="entry name" value="4FE4S_FER_1"/>
    <property type="match status" value="1"/>
</dbReference>
<organism evidence="3">
    <name type="scientific">Methanothermobacter wolfeii</name>
    <name type="common">Methanobacterium wolfei</name>
    <dbReference type="NCBI Taxonomy" id="145261"/>
    <lineage>
        <taxon>Archaea</taxon>
        <taxon>Methanobacteriati</taxon>
        <taxon>Methanobacteriota</taxon>
        <taxon>Methanomada group</taxon>
        <taxon>Methanobacteria</taxon>
        <taxon>Methanobacteriales</taxon>
        <taxon>Methanobacteriaceae</taxon>
        <taxon>Methanothermobacter</taxon>
    </lineage>
</organism>
<dbReference type="InterPro" id="IPR002708">
    <property type="entry name" value="HcyBio"/>
</dbReference>
<evidence type="ECO:0000259" key="1">
    <source>
        <dbReference type="PROSITE" id="PS51379"/>
    </source>
</evidence>
<keyword evidence="4" id="KW-1185">Reference proteome</keyword>
<evidence type="ECO:0000313" key="3">
    <source>
        <dbReference type="EMBL" id="UXH31947.1"/>
    </source>
</evidence>
<accession>A0A9E7RV38</accession>
<dbReference type="InterPro" id="IPR017896">
    <property type="entry name" value="4Fe4S_Fe-S-bd"/>
</dbReference>
<reference evidence="2 4" key="2">
    <citation type="submission" date="2023-12" db="EMBL/GenBank/DDBJ databases">
        <title>Phenotypic and Genomic Characterization of Methanothermobacter wolfeii Strain BSEL, a CO2-Capturing Archaeon with Minimal Nutrient Requirements.</title>
        <authorList>
            <person name="Ale Enriquez F."/>
            <person name="Ahring B.K."/>
        </authorList>
    </citation>
    <scope>NUCLEOTIDE SEQUENCE [LARGE SCALE GENOMIC DNA]</scope>
    <source>
        <strain evidence="2 4">BSEL-1</strain>
    </source>
</reference>
<protein>
    <submittedName>
        <fullName evidence="3">Methanogenesis marker 16 metalloprotein</fullName>
    </submittedName>
</protein>